<accession>A0A0L6UWU8</accession>
<organism evidence="2 3">
    <name type="scientific">Puccinia sorghi</name>
    <dbReference type="NCBI Taxonomy" id="27349"/>
    <lineage>
        <taxon>Eukaryota</taxon>
        <taxon>Fungi</taxon>
        <taxon>Dikarya</taxon>
        <taxon>Basidiomycota</taxon>
        <taxon>Pucciniomycotina</taxon>
        <taxon>Pucciniomycetes</taxon>
        <taxon>Pucciniales</taxon>
        <taxon>Pucciniaceae</taxon>
        <taxon>Puccinia</taxon>
    </lineage>
</organism>
<dbReference type="EMBL" id="LAVV01008368">
    <property type="protein sequence ID" value="KNZ52974.1"/>
    <property type="molecule type" value="Genomic_DNA"/>
</dbReference>
<evidence type="ECO:0000313" key="3">
    <source>
        <dbReference type="Proteomes" id="UP000037035"/>
    </source>
</evidence>
<proteinExistence type="predicted"/>
<name>A0A0L6UWU8_9BASI</name>
<keyword evidence="1" id="KW-0472">Membrane</keyword>
<dbReference type="VEuPathDB" id="FungiDB:VP01_337g1"/>
<comment type="caution">
    <text evidence="2">The sequence shown here is derived from an EMBL/GenBank/DDBJ whole genome shotgun (WGS) entry which is preliminary data.</text>
</comment>
<keyword evidence="1" id="KW-0812">Transmembrane</keyword>
<sequence length="375" mass="43745">MLQPSCHPNSTLCTVTVHQSLVESILEKGWGKNRSFLGLSSCQLQALLYQEKSCFHFILVSKYIFCGHEVVISFPQWFNLFLKLIYATNMLNVPNQISGSIYMMALDSEVPGIFRLVYYLIIIRHCQKNSLNCLQLTCSMLQPSCHPNSTCWSNNRSFLGVSVKRGPFVPNKAMCTCCLFFLAWCFQCFDGLTLSCSHHSFPQLIKKKPREWDWTQKGDERCGCMKCFNPGTEHQPSDDEGLNHGWYQGPYNKVVKFGIDHIFNHVFEYLWQSMHNSFDNFLPKFLPSKPSRELTPPPPWTQHAYNNIFFFLFFFFSLFFFFFVDLMLDRKEKDPTSKNAPFYNTLLYHQHCHCLDTHKPKKKKDPIPKNLLPLT</sequence>
<reference evidence="2 3" key="1">
    <citation type="submission" date="2015-08" db="EMBL/GenBank/DDBJ databases">
        <title>Next Generation Sequencing and Analysis of the Genome of Puccinia sorghi L Schw, the Causal Agent of Maize Common Rust.</title>
        <authorList>
            <person name="Rochi L."/>
            <person name="Burguener G."/>
            <person name="Darino M."/>
            <person name="Turjanski A."/>
            <person name="Kreff E."/>
            <person name="Dieguez M.J."/>
            <person name="Sacco F."/>
        </authorList>
    </citation>
    <scope>NUCLEOTIDE SEQUENCE [LARGE SCALE GENOMIC DNA]</scope>
    <source>
        <strain evidence="2 3">RO10H11247</strain>
    </source>
</reference>
<evidence type="ECO:0000313" key="2">
    <source>
        <dbReference type="EMBL" id="KNZ52974.1"/>
    </source>
</evidence>
<keyword evidence="1" id="KW-1133">Transmembrane helix</keyword>
<dbReference type="Proteomes" id="UP000037035">
    <property type="component" value="Unassembled WGS sequence"/>
</dbReference>
<protein>
    <submittedName>
        <fullName evidence="2">Uncharacterized protein</fullName>
    </submittedName>
</protein>
<keyword evidence="3" id="KW-1185">Reference proteome</keyword>
<evidence type="ECO:0000256" key="1">
    <source>
        <dbReference type="SAM" id="Phobius"/>
    </source>
</evidence>
<dbReference type="AlphaFoldDB" id="A0A0L6UWU8"/>
<gene>
    <name evidence="2" type="ORF">VP01_337g1</name>
</gene>
<feature type="transmembrane region" description="Helical" evidence="1">
    <location>
        <begin position="308"/>
        <end position="328"/>
    </location>
</feature>